<dbReference type="Proteomes" id="UP000030902">
    <property type="component" value="Chromosome"/>
</dbReference>
<evidence type="ECO:0000259" key="1">
    <source>
        <dbReference type="Pfam" id="PF01850"/>
    </source>
</evidence>
<reference evidence="2 3" key="1">
    <citation type="journal article" date="2015" name="Proc. Natl. Acad. Sci. U.S.A.">
        <title>Cultivation of a human-associated TM7 phylotype reveals a reduced genome and epibiotic parasitic lifestyle.</title>
        <authorList>
            <person name="He X."/>
            <person name="McLean J.S."/>
            <person name="Edlund A."/>
            <person name="Yooseph S."/>
            <person name="Hall A.P."/>
            <person name="Liu S.Y."/>
            <person name="Dorrestein P.C."/>
            <person name="Esquenazi E."/>
            <person name="Hunter R.C."/>
            <person name="Cheng G."/>
            <person name="Nelson K.E."/>
            <person name="Lux R."/>
            <person name="Shi W."/>
        </authorList>
    </citation>
    <scope>NUCLEOTIDE SEQUENCE [LARGE SCALE GENOMIC DNA]</scope>
    <source>
        <strain evidence="2 3">TM7x</strain>
    </source>
</reference>
<dbReference type="RefSeq" id="WP_039327853.1">
    <property type="nucleotide sequence ID" value="NZ_CP007496.1"/>
</dbReference>
<name>A0A6S4GR52_9BACT</name>
<dbReference type="KEGG" id="sox:TM7x_03555"/>
<sequence>MLRQPRQSVLIDTSFLITLFDNSRPNHEVAKKYYKYFIDNNIDMYLSAIVASEYEYKDSIDPILDTGNFIPLPFNLDDSKLAGSFASRLHSESRGKHTSRDSAKDDVKLLAQCSNHSIDFVATDDTSTMAKYCRRLNTMDESRTKVITLDCFDVSDFNGGQTELDINF</sequence>
<dbReference type="SUPFAM" id="SSF88723">
    <property type="entry name" value="PIN domain-like"/>
    <property type="match status" value="1"/>
</dbReference>
<dbReference type="InterPro" id="IPR029060">
    <property type="entry name" value="PIN-like_dom_sf"/>
</dbReference>
<dbReference type="EMBL" id="CP007496">
    <property type="protein sequence ID" value="AJA06646.1"/>
    <property type="molecule type" value="Genomic_DNA"/>
</dbReference>
<dbReference type="Pfam" id="PF01850">
    <property type="entry name" value="PIN"/>
    <property type="match status" value="1"/>
</dbReference>
<feature type="domain" description="PIN" evidence="1">
    <location>
        <begin position="9"/>
        <end position="126"/>
    </location>
</feature>
<evidence type="ECO:0000313" key="3">
    <source>
        <dbReference type="Proteomes" id="UP000030902"/>
    </source>
</evidence>
<organism evidence="2 3">
    <name type="scientific">Candidatus Nanosynbacter lyticus</name>
    <dbReference type="NCBI Taxonomy" id="2093824"/>
    <lineage>
        <taxon>Bacteria</taxon>
        <taxon>Candidatus Saccharimonadota</taxon>
        <taxon>Candidatus Saccharimonadia</taxon>
        <taxon>Candidatus Nanosynbacterales</taxon>
        <taxon>Candidatus Nanosynbacteraceae</taxon>
        <taxon>Candidatus Nanosynbacter</taxon>
    </lineage>
</organism>
<protein>
    <recommendedName>
        <fullName evidence="1">PIN domain-containing protein</fullName>
    </recommendedName>
</protein>
<evidence type="ECO:0000313" key="2">
    <source>
        <dbReference type="EMBL" id="AJA06646.1"/>
    </source>
</evidence>
<keyword evidence="3" id="KW-1185">Reference proteome</keyword>
<dbReference type="Gene3D" id="3.40.50.1010">
    <property type="entry name" value="5'-nuclease"/>
    <property type="match status" value="1"/>
</dbReference>
<accession>A0A6S4GR52</accession>
<proteinExistence type="predicted"/>
<gene>
    <name evidence="2" type="ORF">TM7x_03555</name>
</gene>
<dbReference type="AlphaFoldDB" id="A0A6S4GR52"/>
<dbReference type="InterPro" id="IPR002716">
    <property type="entry name" value="PIN_dom"/>
</dbReference>